<reference evidence="2" key="2">
    <citation type="submission" date="2019-12" db="EMBL/GenBank/DDBJ databases">
        <authorList>
            <person name="Studholme D.J."/>
            <person name="Sarris P."/>
        </authorList>
    </citation>
    <scope>NUCLEOTIDE SEQUENCE</scope>
    <source>
        <strain evidence="2">PFS-1207/04</strain>
        <tissue evidence="2">Leaf</tissue>
    </source>
</reference>
<dbReference type="EMBL" id="QGKY02001015">
    <property type="protein sequence ID" value="KAF2575296.1"/>
    <property type="molecule type" value="Genomic_DNA"/>
</dbReference>
<sequence length="181" mass="20116">MPLSKAEIDVVTFRLLANCSTNPSLGVVNEDMDPMGRLMYLCNADPIRVEPNPLHMVEWVAGAVIHHYVGEGELSRHLDQGNAVCERSIGVRTGITFPNRRCHPGEPFYHRLHGVEFLGEHLLQIDIVSWTRVPPAFSPDAPASPKGCRAVPHAVLAVSRLGMDRTCVRKRHYLLLAVLRA</sequence>
<reference evidence="2 3" key="3">
    <citation type="journal article" date="2020" name="BMC Genomics">
        <title>Intraspecific diversification of the crop wild relative Brassica cretica Lam. using demographic model selection.</title>
        <authorList>
            <person name="Kioukis A."/>
            <person name="Michalopoulou V.A."/>
            <person name="Briers L."/>
            <person name="Pirintsos S."/>
            <person name="Studholme D.J."/>
            <person name="Pavlidis P."/>
            <person name="Sarris P.F."/>
        </authorList>
    </citation>
    <scope>NUCLEOTIDE SEQUENCE [LARGE SCALE GENOMIC DNA]</scope>
    <source>
        <strain evidence="3">cv. PFS-1207/04</strain>
        <strain evidence="2">PFS-1207/04</strain>
    </source>
</reference>
<dbReference type="Proteomes" id="UP000266723">
    <property type="component" value="Unassembled WGS sequence"/>
</dbReference>
<organism evidence="1">
    <name type="scientific">Brassica cretica</name>
    <name type="common">Mustard</name>
    <dbReference type="NCBI Taxonomy" id="69181"/>
    <lineage>
        <taxon>Eukaryota</taxon>
        <taxon>Viridiplantae</taxon>
        <taxon>Streptophyta</taxon>
        <taxon>Embryophyta</taxon>
        <taxon>Tracheophyta</taxon>
        <taxon>Spermatophyta</taxon>
        <taxon>Magnoliopsida</taxon>
        <taxon>eudicotyledons</taxon>
        <taxon>Gunneridae</taxon>
        <taxon>Pentapetalae</taxon>
        <taxon>rosids</taxon>
        <taxon>malvids</taxon>
        <taxon>Brassicales</taxon>
        <taxon>Brassicaceae</taxon>
        <taxon>Brassiceae</taxon>
        <taxon>Brassica</taxon>
    </lineage>
</organism>
<protein>
    <submittedName>
        <fullName evidence="1">Uncharacterized protein</fullName>
    </submittedName>
</protein>
<evidence type="ECO:0000313" key="2">
    <source>
        <dbReference type="EMBL" id="KAF3567372.1"/>
    </source>
</evidence>
<gene>
    <name evidence="2" type="ORF">DY000_02018071</name>
    <name evidence="1" type="ORF">F2Q70_00005565</name>
</gene>
<keyword evidence="3" id="KW-1185">Reference proteome</keyword>
<reference evidence="1" key="1">
    <citation type="submission" date="2019-12" db="EMBL/GenBank/DDBJ databases">
        <title>Genome sequencing and annotation of Brassica cretica.</title>
        <authorList>
            <person name="Studholme D.J."/>
            <person name="Sarris P.F."/>
        </authorList>
    </citation>
    <scope>NUCLEOTIDE SEQUENCE</scope>
    <source>
        <strain evidence="1">PFS-102/07</strain>
        <tissue evidence="1">Leaf</tissue>
    </source>
</reference>
<name>A0A8S9G3P6_BRACR</name>
<comment type="caution">
    <text evidence="1">The sequence shown here is derived from an EMBL/GenBank/DDBJ whole genome shotgun (WGS) entry which is preliminary data.</text>
</comment>
<proteinExistence type="predicted"/>
<dbReference type="AlphaFoldDB" id="A0A8S9G3P6"/>
<evidence type="ECO:0000313" key="1">
    <source>
        <dbReference type="EMBL" id="KAF2575296.1"/>
    </source>
</evidence>
<accession>A0A8S9G3P6</accession>
<evidence type="ECO:0000313" key="3">
    <source>
        <dbReference type="Proteomes" id="UP000266723"/>
    </source>
</evidence>
<dbReference type="EMBL" id="QGKV02000759">
    <property type="protein sequence ID" value="KAF3567372.1"/>
    <property type="molecule type" value="Genomic_DNA"/>
</dbReference>